<evidence type="ECO:0000313" key="2">
    <source>
        <dbReference type="Proteomes" id="UP000239866"/>
    </source>
</evidence>
<name>A0A2T1K3N4_9GAMM</name>
<proteinExistence type="predicted"/>
<dbReference type="Pfam" id="PF10649">
    <property type="entry name" value="DUF2478"/>
    <property type="match status" value="1"/>
</dbReference>
<dbReference type="Gene3D" id="3.40.50.300">
    <property type="entry name" value="P-loop containing nucleotide triphosphate hydrolases"/>
    <property type="match status" value="1"/>
</dbReference>
<dbReference type="OrthoDB" id="6050629at2"/>
<dbReference type="InterPro" id="IPR027417">
    <property type="entry name" value="P-loop_NTPase"/>
</dbReference>
<keyword evidence="2" id="KW-1185">Reference proteome</keyword>
<organism evidence="1 2">
    <name type="scientific">Marinobacter fuscus</name>
    <dbReference type="NCBI Taxonomy" id="2109942"/>
    <lineage>
        <taxon>Bacteria</taxon>
        <taxon>Pseudomonadati</taxon>
        <taxon>Pseudomonadota</taxon>
        <taxon>Gammaproteobacteria</taxon>
        <taxon>Pseudomonadales</taxon>
        <taxon>Marinobacteraceae</taxon>
        <taxon>Marinobacter</taxon>
    </lineage>
</organism>
<dbReference type="InterPro" id="IPR018912">
    <property type="entry name" value="DUF2478"/>
</dbReference>
<comment type="caution">
    <text evidence="1">The sequence shown here is derived from an EMBL/GenBank/DDBJ whole genome shotgun (WGS) entry which is preliminary data.</text>
</comment>
<protein>
    <recommendedName>
        <fullName evidence="3">Molybdenum ABC transporter ATP-binding protein</fullName>
    </recommendedName>
</protein>
<evidence type="ECO:0000313" key="1">
    <source>
        <dbReference type="EMBL" id="PSF04707.1"/>
    </source>
</evidence>
<accession>A0A2T1K3N4</accession>
<dbReference type="Proteomes" id="UP000239866">
    <property type="component" value="Unassembled WGS sequence"/>
</dbReference>
<dbReference type="AlphaFoldDB" id="A0A2T1K3N4"/>
<reference evidence="1 2" key="1">
    <citation type="submission" date="2018-03" db="EMBL/GenBank/DDBJ databases">
        <title>Marinobacter brunus sp. nov., a marine bacterium of Gamma-proteobacteria isolated from the surface seawater of the South China Sea.</title>
        <authorList>
            <person name="Cheng H."/>
            <person name="Wu Y.-H."/>
            <person name="Xamxidin M."/>
            <person name="Xu X.-W."/>
        </authorList>
    </citation>
    <scope>NUCLEOTIDE SEQUENCE [LARGE SCALE GENOMIC DNA]</scope>
    <source>
        <strain evidence="1 2">NH169-3</strain>
    </source>
</reference>
<sequence length="176" mass="19066">MRPENSRYKGSLMRFAAVLHEGHGSCDALMQAVVEQLKASQLPIRGLQTWRGKDPNGRLPMLIQDIHTGDIYPISQPLGSGSQSCSLNPGALANASAVLRAALADKPDLVIVNRFGNMEAKGQGFAAEMLAIMAEDIPVLTVTSHQYQQQWLAFTGEQGGLLPQSIDTILQWAKTL</sequence>
<evidence type="ECO:0008006" key="3">
    <source>
        <dbReference type="Google" id="ProtNLM"/>
    </source>
</evidence>
<gene>
    <name evidence="1" type="ORF">C7H09_19135</name>
</gene>
<dbReference type="EMBL" id="PXNP01000110">
    <property type="protein sequence ID" value="PSF04707.1"/>
    <property type="molecule type" value="Genomic_DNA"/>
</dbReference>